<protein>
    <recommendedName>
        <fullName evidence="7">Shikimate kinase</fullName>
        <shortName evidence="7">SK</shortName>
        <ecNumber evidence="7">2.7.1.71</ecNumber>
    </recommendedName>
</protein>
<dbReference type="AlphaFoldDB" id="A0A9D0YQX3"/>
<evidence type="ECO:0000256" key="1">
    <source>
        <dbReference type="ARBA" id="ARBA00022605"/>
    </source>
</evidence>
<dbReference type="GO" id="GO:0008652">
    <property type="term" value="P:amino acid biosynthetic process"/>
    <property type="evidence" value="ECO:0007669"/>
    <property type="project" value="UniProtKB-KW"/>
</dbReference>
<evidence type="ECO:0000256" key="3">
    <source>
        <dbReference type="ARBA" id="ARBA00022741"/>
    </source>
</evidence>
<reference evidence="8" key="1">
    <citation type="submission" date="2020-10" db="EMBL/GenBank/DDBJ databases">
        <authorList>
            <person name="Gilroy R."/>
        </authorList>
    </citation>
    <scope>NUCLEOTIDE SEQUENCE</scope>
    <source>
        <strain evidence="8">ChiGjej2B2-12916</strain>
    </source>
</reference>
<comment type="pathway">
    <text evidence="7">Metabolic intermediate biosynthesis; chorismate biosynthesis; chorismate from D-erythrose 4-phosphate and phosphoenolpyruvate: step 5/7.</text>
</comment>
<evidence type="ECO:0000256" key="2">
    <source>
        <dbReference type="ARBA" id="ARBA00022679"/>
    </source>
</evidence>
<dbReference type="GO" id="GO:0009073">
    <property type="term" value="P:aromatic amino acid family biosynthetic process"/>
    <property type="evidence" value="ECO:0007669"/>
    <property type="project" value="UniProtKB-KW"/>
</dbReference>
<dbReference type="InterPro" id="IPR000623">
    <property type="entry name" value="Shikimate_kinase/TSH1"/>
</dbReference>
<comment type="caution">
    <text evidence="8">The sequence shown here is derived from an EMBL/GenBank/DDBJ whole genome shotgun (WGS) entry which is preliminary data.</text>
</comment>
<dbReference type="GO" id="GO:0004765">
    <property type="term" value="F:shikimate kinase activity"/>
    <property type="evidence" value="ECO:0007669"/>
    <property type="project" value="UniProtKB-UniRule"/>
</dbReference>
<keyword evidence="7" id="KW-0963">Cytoplasm</keyword>
<reference evidence="8" key="2">
    <citation type="journal article" date="2021" name="PeerJ">
        <title>Extensive microbial diversity within the chicken gut microbiome revealed by metagenomics and culture.</title>
        <authorList>
            <person name="Gilroy R."/>
            <person name="Ravi A."/>
            <person name="Getino M."/>
            <person name="Pursley I."/>
            <person name="Horton D.L."/>
            <person name="Alikhan N.F."/>
            <person name="Baker D."/>
            <person name="Gharbi K."/>
            <person name="Hall N."/>
            <person name="Watson M."/>
            <person name="Adriaenssens E.M."/>
            <person name="Foster-Nyarko E."/>
            <person name="Jarju S."/>
            <person name="Secka A."/>
            <person name="Antonio M."/>
            <person name="Oren A."/>
            <person name="Chaudhuri R.R."/>
            <person name="La Ragione R."/>
            <person name="Hildebrand F."/>
            <person name="Pallen M.J."/>
        </authorList>
    </citation>
    <scope>NUCLEOTIDE SEQUENCE</scope>
    <source>
        <strain evidence="8">ChiGjej2B2-12916</strain>
    </source>
</reference>
<evidence type="ECO:0000256" key="7">
    <source>
        <dbReference type="HAMAP-Rule" id="MF_00109"/>
    </source>
</evidence>
<name>A0A9D0YQX3_9FIRM</name>
<keyword evidence="7" id="KW-0460">Magnesium</keyword>
<evidence type="ECO:0000256" key="5">
    <source>
        <dbReference type="ARBA" id="ARBA00022840"/>
    </source>
</evidence>
<comment type="cofactor">
    <cofactor evidence="7">
        <name>Mg(2+)</name>
        <dbReference type="ChEBI" id="CHEBI:18420"/>
    </cofactor>
    <text evidence="7">Binds 1 Mg(2+) ion per subunit.</text>
</comment>
<dbReference type="PRINTS" id="PR01100">
    <property type="entry name" value="SHIKIMTKNASE"/>
</dbReference>
<keyword evidence="2 7" id="KW-0808">Transferase</keyword>
<comment type="subcellular location">
    <subcellularLocation>
        <location evidence="7">Cytoplasm</location>
    </subcellularLocation>
</comment>
<feature type="binding site" evidence="7">
    <location>
        <position position="116"/>
    </location>
    <ligand>
        <name>ATP</name>
        <dbReference type="ChEBI" id="CHEBI:30616"/>
    </ligand>
</feature>
<dbReference type="Proteomes" id="UP000886879">
    <property type="component" value="Unassembled WGS sequence"/>
</dbReference>
<keyword evidence="4 7" id="KW-0418">Kinase</keyword>
<dbReference type="EMBL" id="DVFO01000003">
    <property type="protein sequence ID" value="HIQ60070.1"/>
    <property type="molecule type" value="Genomic_DNA"/>
</dbReference>
<dbReference type="SUPFAM" id="SSF52540">
    <property type="entry name" value="P-loop containing nucleoside triphosphate hydrolases"/>
    <property type="match status" value="1"/>
</dbReference>
<dbReference type="GO" id="GO:0005829">
    <property type="term" value="C:cytosol"/>
    <property type="evidence" value="ECO:0007669"/>
    <property type="project" value="TreeGrafter"/>
</dbReference>
<dbReference type="GO" id="GO:0009423">
    <property type="term" value="P:chorismate biosynthetic process"/>
    <property type="evidence" value="ECO:0007669"/>
    <property type="project" value="UniProtKB-UniRule"/>
</dbReference>
<gene>
    <name evidence="7" type="primary">aroK</name>
    <name evidence="8" type="ORF">IAD31_00490</name>
</gene>
<evidence type="ECO:0000313" key="8">
    <source>
        <dbReference type="EMBL" id="HIQ60070.1"/>
    </source>
</evidence>
<dbReference type="InterPro" id="IPR027417">
    <property type="entry name" value="P-loop_NTPase"/>
</dbReference>
<sequence>MDNIILIGMPGSGKSSVGVVLAKTLGYDFLDVDLLLQQQQGALLQELLDEKGVEWFLDAEADAIASVHCSHTVIAPGGSCICRERAIEHMRSLGTVVYLQLTLEEVEGRIHNMATRGIALQPGQTLADVYAYRTPLYEACAHLTVPVHNQSLAETVVSVQQALTQYK</sequence>
<dbReference type="Pfam" id="PF01202">
    <property type="entry name" value="SKI"/>
    <property type="match status" value="1"/>
</dbReference>
<dbReference type="CDD" id="cd00464">
    <property type="entry name" value="SK"/>
    <property type="match status" value="1"/>
</dbReference>
<organism evidence="8 9">
    <name type="scientific">Candidatus Enterenecus faecium</name>
    <dbReference type="NCBI Taxonomy" id="2840780"/>
    <lineage>
        <taxon>Bacteria</taxon>
        <taxon>Bacillati</taxon>
        <taxon>Bacillota</taxon>
        <taxon>Clostridia</taxon>
        <taxon>Eubacteriales</taxon>
        <taxon>Candidatus Enterenecus</taxon>
    </lineage>
</organism>
<comment type="subunit">
    <text evidence="7">Monomer.</text>
</comment>
<comment type="catalytic activity">
    <reaction evidence="7">
        <text>shikimate + ATP = 3-phosphoshikimate + ADP + H(+)</text>
        <dbReference type="Rhea" id="RHEA:13121"/>
        <dbReference type="ChEBI" id="CHEBI:15378"/>
        <dbReference type="ChEBI" id="CHEBI:30616"/>
        <dbReference type="ChEBI" id="CHEBI:36208"/>
        <dbReference type="ChEBI" id="CHEBI:145989"/>
        <dbReference type="ChEBI" id="CHEBI:456216"/>
        <dbReference type="EC" id="2.7.1.71"/>
    </reaction>
</comment>
<feature type="binding site" evidence="7">
    <location>
        <position position="133"/>
    </location>
    <ligand>
        <name>substrate</name>
    </ligand>
</feature>
<dbReference type="GO" id="GO:0005524">
    <property type="term" value="F:ATP binding"/>
    <property type="evidence" value="ECO:0007669"/>
    <property type="project" value="UniProtKB-UniRule"/>
</dbReference>
<feature type="binding site" evidence="7">
    <location>
        <position position="150"/>
    </location>
    <ligand>
        <name>ATP</name>
        <dbReference type="ChEBI" id="CHEBI:30616"/>
    </ligand>
</feature>
<dbReference type="GO" id="GO:0000287">
    <property type="term" value="F:magnesium ion binding"/>
    <property type="evidence" value="ECO:0007669"/>
    <property type="project" value="UniProtKB-UniRule"/>
</dbReference>
<feature type="binding site" evidence="7">
    <location>
        <begin position="11"/>
        <end position="16"/>
    </location>
    <ligand>
        <name>ATP</name>
        <dbReference type="ChEBI" id="CHEBI:30616"/>
    </ligand>
</feature>
<dbReference type="PANTHER" id="PTHR21087:SF16">
    <property type="entry name" value="SHIKIMATE KINASE 1, CHLOROPLASTIC"/>
    <property type="match status" value="1"/>
</dbReference>
<proteinExistence type="inferred from homology"/>
<feature type="binding site" evidence="7">
    <location>
        <position position="78"/>
    </location>
    <ligand>
        <name>substrate</name>
    </ligand>
</feature>
<dbReference type="HAMAP" id="MF_00109">
    <property type="entry name" value="Shikimate_kinase"/>
    <property type="match status" value="1"/>
</dbReference>
<dbReference type="InterPro" id="IPR031322">
    <property type="entry name" value="Shikimate/glucono_kinase"/>
</dbReference>
<comment type="function">
    <text evidence="7">Catalyzes the specific phosphorylation of the 3-hydroxyl group of shikimic acid using ATP as a cosubstrate.</text>
</comment>
<feature type="binding site" evidence="7">
    <location>
        <position position="15"/>
    </location>
    <ligand>
        <name>Mg(2+)</name>
        <dbReference type="ChEBI" id="CHEBI:18420"/>
    </ligand>
</feature>
<evidence type="ECO:0000313" key="9">
    <source>
        <dbReference type="Proteomes" id="UP000886879"/>
    </source>
</evidence>
<keyword evidence="3 7" id="KW-0547">Nucleotide-binding</keyword>
<dbReference type="PANTHER" id="PTHR21087">
    <property type="entry name" value="SHIKIMATE KINASE"/>
    <property type="match status" value="1"/>
</dbReference>
<keyword evidence="5 7" id="KW-0067">ATP-binding</keyword>
<feature type="binding site" evidence="7">
    <location>
        <position position="33"/>
    </location>
    <ligand>
        <name>substrate</name>
    </ligand>
</feature>
<accession>A0A9D0YQX3</accession>
<comment type="caution">
    <text evidence="7">Lacks conserved residue(s) required for the propagation of feature annotation.</text>
</comment>
<keyword evidence="6 7" id="KW-0057">Aromatic amino acid biosynthesis</keyword>
<keyword evidence="7" id="KW-0479">Metal-binding</keyword>
<evidence type="ECO:0000256" key="6">
    <source>
        <dbReference type="ARBA" id="ARBA00023141"/>
    </source>
</evidence>
<evidence type="ECO:0000256" key="4">
    <source>
        <dbReference type="ARBA" id="ARBA00022777"/>
    </source>
</evidence>
<dbReference type="Gene3D" id="3.40.50.300">
    <property type="entry name" value="P-loop containing nucleotide triphosphate hydrolases"/>
    <property type="match status" value="1"/>
</dbReference>
<dbReference type="EC" id="2.7.1.71" evidence="7"/>
<keyword evidence="1 7" id="KW-0028">Amino-acid biosynthesis</keyword>
<comment type="similarity">
    <text evidence="7">Belongs to the shikimate kinase family.</text>
</comment>